<keyword evidence="11" id="KW-0445">Lipid transport</keyword>
<keyword evidence="14" id="KW-0753">Steroid metabolism</keyword>
<accession>A0A8C6HEE9</accession>
<evidence type="ECO:0000256" key="16">
    <source>
        <dbReference type="ARBA" id="ARBA00039270"/>
    </source>
</evidence>
<dbReference type="GO" id="GO:0005634">
    <property type="term" value="C:nucleus"/>
    <property type="evidence" value="ECO:0007669"/>
    <property type="project" value="UniProtKB-SubCell"/>
</dbReference>
<dbReference type="SMART" id="SM00322">
    <property type="entry name" value="KH"/>
    <property type="match status" value="13"/>
</dbReference>
<dbReference type="CDD" id="cd22406">
    <property type="entry name" value="KH-I_Vigilin_rpt2"/>
    <property type="match status" value="1"/>
</dbReference>
<feature type="domain" description="K Homology" evidence="22">
    <location>
        <begin position="1057"/>
        <end position="1126"/>
    </location>
</feature>
<keyword evidence="12" id="KW-0443">Lipid metabolism</keyword>
<evidence type="ECO:0000256" key="19">
    <source>
        <dbReference type="PROSITE-ProRule" id="PRU00117"/>
    </source>
</evidence>
<feature type="domain" description="K Homology" evidence="22">
    <location>
        <begin position="221"/>
        <end position="289"/>
    </location>
</feature>
<comment type="function">
    <text evidence="17">Appears to play a role in cell sterol metabolism. It may function to protect cells from over-accumulation of cholesterol.</text>
</comment>
<keyword evidence="3" id="KW-0813">Transport</keyword>
<dbReference type="FunFam" id="3.30.1370.10:FF:000039">
    <property type="entry name" value="vigilin isoform X1"/>
    <property type="match status" value="1"/>
</dbReference>
<evidence type="ECO:0000256" key="6">
    <source>
        <dbReference type="ARBA" id="ARBA00022553"/>
    </source>
</evidence>
<keyword evidence="4" id="KW-0963">Cytoplasm</keyword>
<feature type="domain" description="K Homology" evidence="22">
    <location>
        <begin position="149"/>
        <end position="217"/>
    </location>
</feature>
<evidence type="ECO:0000256" key="14">
    <source>
        <dbReference type="ARBA" id="ARBA00023221"/>
    </source>
</evidence>
<evidence type="ECO:0000256" key="9">
    <source>
        <dbReference type="ARBA" id="ARBA00022884"/>
    </source>
</evidence>
<dbReference type="GO" id="GO:0034364">
    <property type="term" value="C:high-density lipoprotein particle"/>
    <property type="evidence" value="ECO:0007669"/>
    <property type="project" value="UniProtKB-KW"/>
</dbReference>
<dbReference type="InterPro" id="IPR057778">
    <property type="entry name" value="KH_Vigilin_N"/>
</dbReference>
<evidence type="ECO:0000256" key="4">
    <source>
        <dbReference type="ARBA" id="ARBA00022490"/>
    </source>
</evidence>
<dbReference type="FunFam" id="3.30.1370.10:FF:000067">
    <property type="entry name" value="High density lipoprotein binding protein"/>
    <property type="match status" value="1"/>
</dbReference>
<sequence length="1199" mass="134170">MSSVAVLTQESFAEHRSGLVPQQIKVATLNSEEENDPPTYKDAFPPLPEKAACLESAQEPAGAWSNKIRPIKASVITQVFHVPLEERKYKDMNQFGEGEQAKICLEIMQRTGAHLELSLAKDQGLSIMVSGKLDAVMKARKDIVARLQTQASATVPIPKEHHRFVIGKNGEKLQDLELKTATKIQIPRPDDPSNQIKITGTKEGIEKARHEVLLISAEQDKRAVERLEVEKAFHPFIAGPYNRLVGEIMQETGTRINIPPPSVNRTEIVFTGEKEQLAQAVARIKKIYEEKANSFTVSSVSAPSWLHRFIIGKKGQNLAKITQQMPKVHIEFTEGEDKITLEGPTEDVNVAQEQIEGMVKDLINRMDYVEINIDHKFHRHLIGKSGANINRIKDQYKVSVRIPPDSEKSNLIRIEGDPQGVQQAKRELLELASRMENERTKDLIIEQRFHRTIIGQKGERIREIRDKFPEVIINFPDPAQKSDIVQLRGPKNEVEKCTKYMQKMVADLVENSYSISVPIFKQFHKNIIGKGGANIKKIREESNTKIDLPAENSNSETIVITGKRANCEAARSRILSIQKDLANIAEVEVSIPAKLHNSLIGTKGRLIRSIMEECGGVHIHFPVEGSGSDTVVIRGPSSDVEKAKKQLLHLAEEKQTKSFTVDIRAKPEYHKFLIGKGGGKIRKVRDSTGARIIFPAAEDKDQDLITIIGKEDAVREAQKELEALIQNLENVVEDYMLVDPKHHRHFVIRRGQVLREIAEEYGGVMVSFPRSGTQSDKVTLKGAKDCVEAAKKRIQEIIEDLEAQVTVECAIPQKFHRSVMGPKGSRIQQITRDYNVQIKFPDREENPVHSVEPSIQENGDEAGEGREAKETDPGSPRRCDIIIISGRKEKCEAAKEALEALVPVTIEVEVPFDLHRYIIGQKGSGIRKMMDEFEVNIHVPAPELQSDTIAITGLAANLDRAKAGLLDRVKELQAEQEDRALRSFKLSVTVDPKYHPKIIGRKGAVITQIRLEHEVNIQFPDKDDGNQPQDQITITGYEKNTEAARDAILKIVGELEQMVSEDVPLDHRVHARIIGARGKAIRKIMDEFKVDIRFPQSGAPDPNCVTVTGLPENVEEAIDHILNLEEEYLADVVDSEALQVYMKPPAHEESKAPSKGFVVRDAPWTSNSSEKAPDMSSSEEFPSFGAQVAPKTLPWGPKR</sequence>
<dbReference type="GO" id="GO:0003729">
    <property type="term" value="F:mRNA binding"/>
    <property type="evidence" value="ECO:0007669"/>
    <property type="project" value="TreeGrafter"/>
</dbReference>
<feature type="domain" description="K Homology" evidence="22">
    <location>
        <begin position="904"/>
        <end position="970"/>
    </location>
</feature>
<reference evidence="23" key="1">
    <citation type="submission" date="2025-08" db="UniProtKB">
        <authorList>
            <consortium name="Ensembl"/>
        </authorList>
    </citation>
    <scope>IDENTIFICATION</scope>
</reference>
<dbReference type="PROSITE" id="PS50084">
    <property type="entry name" value="KH_TYPE_1"/>
    <property type="match status" value="13"/>
</dbReference>
<proteinExistence type="predicted"/>
<feature type="domain" description="K Homology" evidence="22">
    <location>
        <begin position="657"/>
        <end position="726"/>
    </location>
</feature>
<evidence type="ECO:0000256" key="18">
    <source>
        <dbReference type="ARBA" id="ARBA00077940"/>
    </source>
</evidence>
<dbReference type="CDD" id="cd22412">
    <property type="entry name" value="KH-I_Vigilin_rpt9"/>
    <property type="match status" value="1"/>
</dbReference>
<dbReference type="Pfam" id="PF00013">
    <property type="entry name" value="KH_1"/>
    <property type="match status" value="13"/>
</dbReference>
<organism evidence="23 24">
    <name type="scientific">Mus spicilegus</name>
    <name type="common">Mound-building mouse</name>
    <dbReference type="NCBI Taxonomy" id="10103"/>
    <lineage>
        <taxon>Eukaryota</taxon>
        <taxon>Metazoa</taxon>
        <taxon>Chordata</taxon>
        <taxon>Craniata</taxon>
        <taxon>Vertebrata</taxon>
        <taxon>Euteleostomi</taxon>
        <taxon>Mammalia</taxon>
        <taxon>Eutheria</taxon>
        <taxon>Euarchontoglires</taxon>
        <taxon>Glires</taxon>
        <taxon>Rodentia</taxon>
        <taxon>Myomorpha</taxon>
        <taxon>Muroidea</taxon>
        <taxon>Muridae</taxon>
        <taxon>Murinae</taxon>
        <taxon>Mus</taxon>
        <taxon>Mus</taxon>
    </lineage>
</organism>
<keyword evidence="9 19" id="KW-0694">RNA-binding</keyword>
<dbReference type="CDD" id="cd02394">
    <property type="entry name" value="KH-I_Vigilin_rpt6"/>
    <property type="match status" value="1"/>
</dbReference>
<dbReference type="GO" id="GO:0008203">
    <property type="term" value="P:cholesterol metabolic process"/>
    <property type="evidence" value="ECO:0007669"/>
    <property type="project" value="UniProtKB-KW"/>
</dbReference>
<dbReference type="FunFam" id="3.30.1370.10:FF:000046">
    <property type="entry name" value="High density lipoprotein binding protein"/>
    <property type="match status" value="1"/>
</dbReference>
<dbReference type="CDD" id="cd22416">
    <property type="entry name" value="KH-I_Vigilin_rpt13"/>
    <property type="match status" value="1"/>
</dbReference>
<keyword evidence="7" id="KW-0677">Repeat</keyword>
<feature type="domain" description="K Homology" evidence="22">
    <location>
        <begin position="583"/>
        <end position="652"/>
    </location>
</feature>
<keyword evidence="8" id="KW-0345">HDL</keyword>
<feature type="domain" description="K Homology" evidence="22">
    <location>
        <begin position="511"/>
        <end position="579"/>
    </location>
</feature>
<reference evidence="23" key="2">
    <citation type="submission" date="2025-09" db="UniProtKB">
        <authorList>
            <consortium name="Ensembl"/>
        </authorList>
    </citation>
    <scope>IDENTIFICATION</scope>
</reference>
<feature type="region of interest" description="Disordered" evidence="21">
    <location>
        <begin position="1145"/>
        <end position="1199"/>
    </location>
</feature>
<dbReference type="InterPro" id="IPR004087">
    <property type="entry name" value="KH_dom"/>
</dbReference>
<dbReference type="CDD" id="cd22410">
    <property type="entry name" value="KH-I_Vigilin_rpt7"/>
    <property type="match status" value="1"/>
</dbReference>
<dbReference type="SUPFAM" id="SSF54791">
    <property type="entry name" value="Eukaryotic type KH-domain (KH-domain type I)"/>
    <property type="match status" value="12"/>
</dbReference>
<dbReference type="Pfam" id="PF24668">
    <property type="entry name" value="KH_Vigilin"/>
    <property type="match status" value="1"/>
</dbReference>
<feature type="domain" description="K Homology" evidence="22">
    <location>
        <begin position="982"/>
        <end position="1053"/>
    </location>
</feature>
<dbReference type="GO" id="GO:0006869">
    <property type="term" value="P:lipid transport"/>
    <property type="evidence" value="ECO:0007669"/>
    <property type="project" value="UniProtKB-KW"/>
</dbReference>
<comment type="subcellular location">
    <subcellularLocation>
        <location evidence="2">Cytoplasm</location>
    </subcellularLocation>
    <subcellularLocation>
        <location evidence="1">Nucleus</location>
    </subcellularLocation>
</comment>
<keyword evidence="5" id="KW-0153">Cholesterol metabolism</keyword>
<keyword evidence="6" id="KW-0597">Phosphoprotein</keyword>
<name>A0A8C6HEE9_MUSSI</name>
<feature type="domain" description="K Homology" evidence="22">
    <location>
        <begin position="365"/>
        <end position="433"/>
    </location>
</feature>
<dbReference type="PANTHER" id="PTHR10627:SF34">
    <property type="entry name" value="VIGILIN"/>
    <property type="match status" value="1"/>
</dbReference>
<evidence type="ECO:0000256" key="7">
    <source>
        <dbReference type="ARBA" id="ARBA00022737"/>
    </source>
</evidence>
<evidence type="ECO:0000256" key="21">
    <source>
        <dbReference type="SAM" id="MobiDB-lite"/>
    </source>
</evidence>
<dbReference type="InterPro" id="IPR004088">
    <property type="entry name" value="KH_dom_type_1"/>
</dbReference>
<feature type="domain" description="K Homology" evidence="22">
    <location>
        <begin position="803"/>
        <end position="903"/>
    </location>
</feature>
<keyword evidence="24" id="KW-1185">Reference proteome</keyword>
<protein>
    <recommendedName>
        <fullName evidence="16">Vigilin</fullName>
    </recommendedName>
    <alternativeName>
        <fullName evidence="18">High density lipoprotein-binding protein</fullName>
    </alternativeName>
</protein>
<dbReference type="FunFam" id="3.30.1370.10:FF:000018">
    <property type="entry name" value="vigilin isoform X1"/>
    <property type="match status" value="3"/>
</dbReference>
<keyword evidence="13" id="KW-1207">Sterol metabolism</keyword>
<evidence type="ECO:0000256" key="10">
    <source>
        <dbReference type="ARBA" id="ARBA00022990"/>
    </source>
</evidence>
<keyword evidence="10" id="KW-0007">Acetylation</keyword>
<evidence type="ECO:0000256" key="5">
    <source>
        <dbReference type="ARBA" id="ARBA00022548"/>
    </source>
</evidence>
<keyword evidence="15" id="KW-0539">Nucleus</keyword>
<feature type="domain" description="K Homology" evidence="22">
    <location>
        <begin position="294"/>
        <end position="360"/>
    </location>
</feature>
<evidence type="ECO:0000313" key="24">
    <source>
        <dbReference type="Proteomes" id="UP000694415"/>
    </source>
</evidence>
<dbReference type="CDD" id="cd22417">
    <property type="entry name" value="KH-I_Vigilin_rpt14"/>
    <property type="match status" value="1"/>
</dbReference>
<dbReference type="AlphaFoldDB" id="A0A8C6HEE9"/>
<evidence type="ECO:0000256" key="17">
    <source>
        <dbReference type="ARBA" id="ARBA00055815"/>
    </source>
</evidence>
<evidence type="ECO:0000256" key="20">
    <source>
        <dbReference type="SAM" id="Coils"/>
    </source>
</evidence>
<dbReference type="CDD" id="cd22414">
    <property type="entry name" value="KH-I_Vigilin_rpt11"/>
    <property type="match status" value="1"/>
</dbReference>
<feature type="compositionally biased region" description="Polar residues" evidence="21">
    <location>
        <begin position="1164"/>
        <end position="1180"/>
    </location>
</feature>
<evidence type="ECO:0000256" key="3">
    <source>
        <dbReference type="ARBA" id="ARBA00022448"/>
    </source>
</evidence>
<dbReference type="GeneTree" id="ENSGT00900000141059"/>
<evidence type="ECO:0000256" key="11">
    <source>
        <dbReference type="ARBA" id="ARBA00023055"/>
    </source>
</evidence>
<keyword evidence="20" id="KW-0175">Coiled coil</keyword>
<dbReference type="InterPro" id="IPR036612">
    <property type="entry name" value="KH_dom_type_1_sf"/>
</dbReference>
<dbReference type="PANTHER" id="PTHR10627">
    <property type="entry name" value="SCP160"/>
    <property type="match status" value="1"/>
</dbReference>
<evidence type="ECO:0000313" key="23">
    <source>
        <dbReference type="Ensembl" id="ENSMSIP00000019709.1"/>
    </source>
</evidence>
<evidence type="ECO:0000256" key="12">
    <source>
        <dbReference type="ARBA" id="ARBA00023098"/>
    </source>
</evidence>
<feature type="coiled-coil region" evidence="20">
    <location>
        <begin position="707"/>
        <end position="738"/>
    </location>
</feature>
<dbReference type="Proteomes" id="UP000694415">
    <property type="component" value="Unplaced"/>
</dbReference>
<dbReference type="CDD" id="cd22413">
    <property type="entry name" value="KH-I_Vigilin_rpt10"/>
    <property type="match status" value="1"/>
</dbReference>
<evidence type="ECO:0000256" key="1">
    <source>
        <dbReference type="ARBA" id="ARBA00004123"/>
    </source>
</evidence>
<dbReference type="Ensembl" id="ENSMSIT00000024888.1">
    <property type="protein sequence ID" value="ENSMSIP00000019709.1"/>
    <property type="gene ID" value="ENSMSIG00000016627.1"/>
</dbReference>
<dbReference type="GO" id="GO:0005737">
    <property type="term" value="C:cytoplasm"/>
    <property type="evidence" value="ECO:0007669"/>
    <property type="project" value="UniProtKB-SubCell"/>
</dbReference>
<evidence type="ECO:0000256" key="2">
    <source>
        <dbReference type="ARBA" id="ARBA00004496"/>
    </source>
</evidence>
<dbReference type="CDD" id="cd22418">
    <property type="entry name" value="KH-I_Vigilin_rpt15"/>
    <property type="match status" value="1"/>
</dbReference>
<dbReference type="CDD" id="cd22411">
    <property type="entry name" value="KH-I_Vigilin_rpt8"/>
    <property type="match status" value="1"/>
</dbReference>
<feature type="domain" description="K Homology" evidence="22">
    <location>
        <begin position="730"/>
        <end position="799"/>
    </location>
</feature>
<evidence type="ECO:0000256" key="8">
    <source>
        <dbReference type="ARBA" id="ARBA00022850"/>
    </source>
</evidence>
<dbReference type="FunFam" id="3.30.1370.10:FF:000062">
    <property type="entry name" value="vigilin isoform X1"/>
    <property type="match status" value="1"/>
</dbReference>
<evidence type="ECO:0000259" key="22">
    <source>
        <dbReference type="SMART" id="SM00322"/>
    </source>
</evidence>
<dbReference type="CDD" id="cd22415">
    <property type="entry name" value="KH-I_Vigilin_rpt12"/>
    <property type="match status" value="1"/>
</dbReference>
<evidence type="ECO:0000256" key="13">
    <source>
        <dbReference type="ARBA" id="ARBA00023166"/>
    </source>
</evidence>
<dbReference type="FunFam" id="3.30.1370.10:FF:000050">
    <property type="entry name" value="vigilin isoform X1"/>
    <property type="match status" value="1"/>
</dbReference>
<feature type="domain" description="K Homology" evidence="22">
    <location>
        <begin position="437"/>
        <end position="506"/>
    </location>
</feature>
<feature type="region of interest" description="Disordered" evidence="21">
    <location>
        <begin position="841"/>
        <end position="878"/>
    </location>
</feature>
<dbReference type="CDD" id="cd22405">
    <property type="entry name" value="KH-I_Vigilin_rpt1"/>
    <property type="match status" value="1"/>
</dbReference>
<feature type="compositionally biased region" description="Basic and acidic residues" evidence="21">
    <location>
        <begin position="863"/>
        <end position="878"/>
    </location>
</feature>
<dbReference type="CDD" id="cd22407">
    <property type="entry name" value="KH-I_Vigilin_rpt3"/>
    <property type="match status" value="1"/>
</dbReference>
<dbReference type="FunFam" id="3.30.1370.10:FF:000033">
    <property type="entry name" value="vigilin isoform X1"/>
    <property type="match status" value="1"/>
</dbReference>
<dbReference type="FunFam" id="3.30.1370.10:FF:000057">
    <property type="entry name" value="High density lipoprotein binding protein"/>
    <property type="match status" value="1"/>
</dbReference>
<dbReference type="FunFam" id="3.30.1370.10:FF:000041">
    <property type="entry name" value="vigilin isoform X1"/>
    <property type="match status" value="1"/>
</dbReference>
<dbReference type="Gene3D" id="3.30.1370.10">
    <property type="entry name" value="K Homology domain, type 1"/>
    <property type="match status" value="13"/>
</dbReference>
<dbReference type="CDD" id="cd22409">
    <property type="entry name" value="KH-I_Vigilin_rpt5"/>
    <property type="match status" value="1"/>
</dbReference>
<evidence type="ECO:0000256" key="15">
    <source>
        <dbReference type="ARBA" id="ARBA00023242"/>
    </source>
</evidence>